<dbReference type="InterPro" id="IPR004509">
    <property type="entry name" value="Competence_ComEA_HhH"/>
</dbReference>
<evidence type="ECO:0000313" key="2">
    <source>
        <dbReference type="EMBL" id="QOW20257.1"/>
    </source>
</evidence>
<evidence type="ECO:0000256" key="1">
    <source>
        <dbReference type="SAM" id="SignalP"/>
    </source>
</evidence>
<keyword evidence="2" id="KW-0238">DNA-binding</keyword>
<name>A0A7S6UHA5_9GAMM</name>
<dbReference type="Proteomes" id="UP000594059">
    <property type="component" value="Chromosome"/>
</dbReference>
<proteinExistence type="predicted"/>
<dbReference type="SUPFAM" id="SSF47781">
    <property type="entry name" value="RuvA domain 2-like"/>
    <property type="match status" value="1"/>
</dbReference>
<dbReference type="InterPro" id="IPR010994">
    <property type="entry name" value="RuvA_2-like"/>
</dbReference>
<feature type="signal peptide" evidence="1">
    <location>
        <begin position="1"/>
        <end position="23"/>
    </location>
</feature>
<dbReference type="KEGG" id="lcic:INQ41_04295"/>
<gene>
    <name evidence="2" type="ORF">INQ41_04295</name>
</gene>
<protein>
    <submittedName>
        <fullName evidence="2">ComEA family DNA-binding protein</fullName>
    </submittedName>
</protein>
<dbReference type="GO" id="GO:0015628">
    <property type="term" value="P:protein secretion by the type II secretion system"/>
    <property type="evidence" value="ECO:0007669"/>
    <property type="project" value="TreeGrafter"/>
</dbReference>
<keyword evidence="1" id="KW-0732">Signal</keyword>
<dbReference type="GO" id="GO:0015627">
    <property type="term" value="C:type II protein secretion system complex"/>
    <property type="evidence" value="ECO:0007669"/>
    <property type="project" value="TreeGrafter"/>
</dbReference>
<accession>A0A7S6UHA5</accession>
<dbReference type="GO" id="GO:0003677">
    <property type="term" value="F:DNA binding"/>
    <property type="evidence" value="ECO:0007669"/>
    <property type="project" value="UniProtKB-KW"/>
</dbReference>
<dbReference type="PANTHER" id="PTHR21180">
    <property type="entry name" value="ENDONUCLEASE/EXONUCLEASE/PHOSPHATASE FAMILY DOMAIN-CONTAINING PROTEIN 1"/>
    <property type="match status" value="1"/>
</dbReference>
<evidence type="ECO:0000313" key="3">
    <source>
        <dbReference type="Proteomes" id="UP000594059"/>
    </source>
</evidence>
<sequence>MKSLLMIAKTLMLSLLLTGIAWAQETVNINTAEAAEIAQALTNIGPAKAQAIVEYREANGAFRSVEQLAMVKGIGLVTIEKNRDRIVLAASGKAAGKVAQR</sequence>
<dbReference type="InterPro" id="IPR051675">
    <property type="entry name" value="Endo/Exo/Phosphatase_dom_1"/>
</dbReference>
<keyword evidence="3" id="KW-1185">Reference proteome</keyword>
<dbReference type="NCBIfam" id="TIGR00426">
    <property type="entry name" value="competence protein ComEA helix-hairpin-helix repeat region"/>
    <property type="match status" value="1"/>
</dbReference>
<dbReference type="AlphaFoldDB" id="A0A7S6UHA5"/>
<dbReference type="PANTHER" id="PTHR21180:SF32">
    <property type="entry name" value="ENDONUCLEASE_EXONUCLEASE_PHOSPHATASE FAMILY DOMAIN-CONTAINING PROTEIN 1"/>
    <property type="match status" value="1"/>
</dbReference>
<dbReference type="RefSeq" id="WP_193986510.1">
    <property type="nucleotide sequence ID" value="NZ_CP063656.1"/>
</dbReference>
<feature type="chain" id="PRO_5032693298" evidence="1">
    <location>
        <begin position="24"/>
        <end position="101"/>
    </location>
</feature>
<reference evidence="2 3" key="1">
    <citation type="submission" date="2020-10" db="EMBL/GenBank/DDBJ databases">
        <title>complete genome sequencing of Lysobacter sp. H21R20.</title>
        <authorList>
            <person name="Bae J.-W."/>
            <person name="Lee S.-Y."/>
        </authorList>
    </citation>
    <scope>NUCLEOTIDE SEQUENCE [LARGE SCALE GENOMIC DNA]</scope>
    <source>
        <strain evidence="2 3">H21R20</strain>
    </source>
</reference>
<dbReference type="Gene3D" id="1.10.150.280">
    <property type="entry name" value="AF1531-like domain"/>
    <property type="match status" value="1"/>
</dbReference>
<dbReference type="EMBL" id="CP063656">
    <property type="protein sequence ID" value="QOW20257.1"/>
    <property type="molecule type" value="Genomic_DNA"/>
</dbReference>
<organism evidence="2 3">
    <name type="scientific">Novilysobacter ciconiae</name>
    <dbReference type="NCBI Taxonomy" id="2781022"/>
    <lineage>
        <taxon>Bacteria</taxon>
        <taxon>Pseudomonadati</taxon>
        <taxon>Pseudomonadota</taxon>
        <taxon>Gammaproteobacteria</taxon>
        <taxon>Lysobacterales</taxon>
        <taxon>Lysobacteraceae</taxon>
        <taxon>Novilysobacter</taxon>
    </lineage>
</organism>
<dbReference type="Pfam" id="PF12836">
    <property type="entry name" value="HHH_3"/>
    <property type="match status" value="1"/>
</dbReference>